<dbReference type="Proteomes" id="UP000018780">
    <property type="component" value="Chromosome"/>
</dbReference>
<dbReference type="AlphaFoldDB" id="V9VYS4"/>
<feature type="region of interest" description="Disordered" evidence="1">
    <location>
        <begin position="13"/>
        <end position="46"/>
    </location>
</feature>
<name>V9VYS4_9RHOB</name>
<evidence type="ECO:0000313" key="3">
    <source>
        <dbReference type="Proteomes" id="UP000018780"/>
    </source>
</evidence>
<protein>
    <submittedName>
        <fullName evidence="2">Uncharacterized protein</fullName>
    </submittedName>
</protein>
<reference evidence="2 3" key="1">
    <citation type="submission" date="2013-09" db="EMBL/GenBank/DDBJ databases">
        <authorList>
            <consortium name="DOE Joint Genome Institute"/>
            <person name="Klenk H.-P."/>
            <person name="Huntemann M."/>
            <person name="Han J."/>
            <person name="Chen A."/>
            <person name="Kyrpides N."/>
            <person name="Mavromatis K."/>
            <person name="Markowitz V."/>
            <person name="Palaniappan K."/>
            <person name="Ivanova N."/>
            <person name="Schaumberg A."/>
            <person name="Pati A."/>
            <person name="Liolios K."/>
            <person name="Nordberg H.P."/>
            <person name="Cantor M.N."/>
            <person name="Hua S.X."/>
            <person name="Woyke T."/>
        </authorList>
    </citation>
    <scope>NUCLEOTIDE SEQUENCE [LARGE SCALE GENOMIC DNA]</scope>
    <source>
        <strain evidence="2 3">DSM 14336</strain>
    </source>
</reference>
<dbReference type="STRING" id="999552.METH_04935"/>
<dbReference type="HOGENOM" id="CLU_2717444_0_0_5"/>
<dbReference type="EMBL" id="CP006773">
    <property type="protein sequence ID" value="AHD02894.1"/>
    <property type="molecule type" value="Genomic_DNA"/>
</dbReference>
<evidence type="ECO:0000313" key="2">
    <source>
        <dbReference type="EMBL" id="AHD02894.1"/>
    </source>
</evidence>
<sequence length="72" mass="7425">MGCAPLSAATCNRSGPAAGRLAENRHLPGAVATPRPRQAESPSDRMVKSGFSVYQRRNLCPAARSGTGGTAE</sequence>
<organism evidence="2 3">
    <name type="scientific">Leisingera methylohalidivorans DSM 14336</name>
    <dbReference type="NCBI Taxonomy" id="999552"/>
    <lineage>
        <taxon>Bacteria</taxon>
        <taxon>Pseudomonadati</taxon>
        <taxon>Pseudomonadota</taxon>
        <taxon>Alphaproteobacteria</taxon>
        <taxon>Rhodobacterales</taxon>
        <taxon>Roseobacteraceae</taxon>
        <taxon>Leisingera</taxon>
    </lineage>
</organism>
<dbReference type="KEGG" id="lmd:METH_04935"/>
<gene>
    <name evidence="2" type="ORF">METH_04935</name>
</gene>
<keyword evidence="3" id="KW-1185">Reference proteome</keyword>
<proteinExistence type="predicted"/>
<accession>V9VYS4</accession>
<evidence type="ECO:0000256" key="1">
    <source>
        <dbReference type="SAM" id="MobiDB-lite"/>
    </source>
</evidence>